<dbReference type="WBParaSite" id="SSLN_0002086801-mRNA-1">
    <property type="protein sequence ID" value="SSLN_0002086801-mRNA-1"/>
    <property type="gene ID" value="SSLN_0002086801"/>
</dbReference>
<name>A0A183TUH6_SCHSO</name>
<protein>
    <submittedName>
        <fullName evidence="3">Endo/exonuclease/phosphatase domain-containing protein</fullName>
    </submittedName>
</protein>
<proteinExistence type="predicted"/>
<sequence>MDLVEMAAEQRRVVSLCDYDVSGLQHPDRTLPSGNINILCNVSTGSHHKFFSYMPNLSHPGSRAIDKLDSDLFPLPWDSQGPESLDTDVYRLSAHKNP</sequence>
<accession>A0A183TUH6</accession>
<dbReference type="EMBL" id="UYSU01052862">
    <property type="protein sequence ID" value="VDM06510.1"/>
    <property type="molecule type" value="Genomic_DNA"/>
</dbReference>
<dbReference type="AlphaFoldDB" id="A0A183TUH6"/>
<dbReference type="Proteomes" id="UP000275846">
    <property type="component" value="Unassembled WGS sequence"/>
</dbReference>
<evidence type="ECO:0000313" key="1">
    <source>
        <dbReference type="EMBL" id="VDM06510.1"/>
    </source>
</evidence>
<reference evidence="3" key="1">
    <citation type="submission" date="2016-06" db="UniProtKB">
        <authorList>
            <consortium name="WormBaseParasite"/>
        </authorList>
    </citation>
    <scope>IDENTIFICATION</scope>
</reference>
<dbReference type="OrthoDB" id="422540at2759"/>
<evidence type="ECO:0000313" key="3">
    <source>
        <dbReference type="WBParaSite" id="SSLN_0002086801-mRNA-1"/>
    </source>
</evidence>
<keyword evidence="2" id="KW-1185">Reference proteome</keyword>
<evidence type="ECO:0000313" key="2">
    <source>
        <dbReference type="Proteomes" id="UP000275846"/>
    </source>
</evidence>
<reference evidence="1 2" key="2">
    <citation type="submission" date="2018-11" db="EMBL/GenBank/DDBJ databases">
        <authorList>
            <consortium name="Pathogen Informatics"/>
        </authorList>
    </citation>
    <scope>NUCLEOTIDE SEQUENCE [LARGE SCALE GENOMIC DNA]</scope>
    <source>
        <strain evidence="1 2">NST_G2</strain>
    </source>
</reference>
<organism evidence="3">
    <name type="scientific">Schistocephalus solidus</name>
    <name type="common">Tapeworm</name>
    <dbReference type="NCBI Taxonomy" id="70667"/>
    <lineage>
        <taxon>Eukaryota</taxon>
        <taxon>Metazoa</taxon>
        <taxon>Spiralia</taxon>
        <taxon>Lophotrochozoa</taxon>
        <taxon>Platyhelminthes</taxon>
        <taxon>Cestoda</taxon>
        <taxon>Eucestoda</taxon>
        <taxon>Diphyllobothriidea</taxon>
        <taxon>Diphyllobothriidae</taxon>
        <taxon>Schistocephalus</taxon>
    </lineage>
</organism>
<gene>
    <name evidence="1" type="ORF">SSLN_LOCUS20124</name>
</gene>